<dbReference type="EMBL" id="BSRX01000028">
    <property type="protein sequence ID" value="GLW56581.1"/>
    <property type="molecule type" value="Genomic_DNA"/>
</dbReference>
<name>A0A9W6PKL5_9ACTN</name>
<accession>A0A9W6PKL5</accession>
<protein>
    <submittedName>
        <fullName evidence="2">Uncharacterized protein</fullName>
    </submittedName>
</protein>
<reference evidence="2" key="1">
    <citation type="submission" date="2023-02" db="EMBL/GenBank/DDBJ databases">
        <title>Kitasatospora phosalacinea NBRC 14362.</title>
        <authorList>
            <person name="Ichikawa N."/>
            <person name="Sato H."/>
            <person name="Tonouchi N."/>
        </authorList>
    </citation>
    <scope>NUCLEOTIDE SEQUENCE</scope>
    <source>
        <strain evidence="2">NBRC 14362</strain>
    </source>
</reference>
<feature type="transmembrane region" description="Helical" evidence="1">
    <location>
        <begin position="20"/>
        <end position="45"/>
    </location>
</feature>
<evidence type="ECO:0000256" key="1">
    <source>
        <dbReference type="SAM" id="Phobius"/>
    </source>
</evidence>
<organism evidence="2 3">
    <name type="scientific">Kitasatospora phosalacinea</name>
    <dbReference type="NCBI Taxonomy" id="2065"/>
    <lineage>
        <taxon>Bacteria</taxon>
        <taxon>Bacillati</taxon>
        <taxon>Actinomycetota</taxon>
        <taxon>Actinomycetes</taxon>
        <taxon>Kitasatosporales</taxon>
        <taxon>Streptomycetaceae</taxon>
        <taxon>Kitasatospora</taxon>
    </lineage>
</organism>
<dbReference type="RefSeq" id="WP_033257463.1">
    <property type="nucleotide sequence ID" value="NZ_BSRX01000028.1"/>
</dbReference>
<evidence type="ECO:0000313" key="3">
    <source>
        <dbReference type="Proteomes" id="UP001165143"/>
    </source>
</evidence>
<sequence>MVSTTSAVASAGGFTPATHAGWWIVTGLGLTVLLLGLLTTTPWAAATAARVAARFDHPADGPRRDTAGHAR</sequence>
<evidence type="ECO:0000313" key="2">
    <source>
        <dbReference type="EMBL" id="GLW56581.1"/>
    </source>
</evidence>
<keyword evidence="1" id="KW-0812">Transmembrane</keyword>
<keyword evidence="1" id="KW-0472">Membrane</keyword>
<dbReference type="AlphaFoldDB" id="A0A9W6PKL5"/>
<proteinExistence type="predicted"/>
<gene>
    <name evidence="2" type="ORF">Kpho01_45920</name>
</gene>
<comment type="caution">
    <text evidence="2">The sequence shown here is derived from an EMBL/GenBank/DDBJ whole genome shotgun (WGS) entry which is preliminary data.</text>
</comment>
<dbReference type="Proteomes" id="UP001165143">
    <property type="component" value="Unassembled WGS sequence"/>
</dbReference>
<keyword evidence="1" id="KW-1133">Transmembrane helix</keyword>